<reference evidence="1 2" key="1">
    <citation type="submission" date="2019-01" db="EMBL/GenBank/DDBJ databases">
        <title>Sequencing of cultivated peanut Arachis hypogaea provides insights into genome evolution and oil improvement.</title>
        <authorList>
            <person name="Chen X."/>
        </authorList>
    </citation>
    <scope>NUCLEOTIDE SEQUENCE [LARGE SCALE GENOMIC DNA]</scope>
    <source>
        <strain evidence="2">cv. Fuhuasheng</strain>
        <tissue evidence="1">Leaves</tissue>
    </source>
</reference>
<accession>A0A445DIC7</accession>
<protein>
    <submittedName>
        <fullName evidence="1">Uncharacterized protein</fullName>
    </submittedName>
</protein>
<keyword evidence="2" id="KW-1185">Reference proteome</keyword>
<evidence type="ECO:0000313" key="2">
    <source>
        <dbReference type="Proteomes" id="UP000289738"/>
    </source>
</evidence>
<dbReference type="Proteomes" id="UP000289738">
    <property type="component" value="Chromosome A04"/>
</dbReference>
<dbReference type="AlphaFoldDB" id="A0A445DIC7"/>
<organism evidence="1 2">
    <name type="scientific">Arachis hypogaea</name>
    <name type="common">Peanut</name>
    <dbReference type="NCBI Taxonomy" id="3818"/>
    <lineage>
        <taxon>Eukaryota</taxon>
        <taxon>Viridiplantae</taxon>
        <taxon>Streptophyta</taxon>
        <taxon>Embryophyta</taxon>
        <taxon>Tracheophyta</taxon>
        <taxon>Spermatophyta</taxon>
        <taxon>Magnoliopsida</taxon>
        <taxon>eudicotyledons</taxon>
        <taxon>Gunneridae</taxon>
        <taxon>Pentapetalae</taxon>
        <taxon>rosids</taxon>
        <taxon>fabids</taxon>
        <taxon>Fabales</taxon>
        <taxon>Fabaceae</taxon>
        <taxon>Papilionoideae</taxon>
        <taxon>50 kb inversion clade</taxon>
        <taxon>dalbergioids sensu lato</taxon>
        <taxon>Dalbergieae</taxon>
        <taxon>Pterocarpus clade</taxon>
        <taxon>Arachis</taxon>
    </lineage>
</organism>
<name>A0A445DIC7_ARAHY</name>
<proteinExistence type="predicted"/>
<sequence>MLEQNLEDLLTGIDKEHWRWFLDYRNDHGTKKKYGQNTLNQSKELYTHTGGSKSLARQKEEEDKISEIEQHDESMRILSENDSLAQALRKEYSGRVRDVGFRPILSQIFHLSSQPPKLKRKAVDDEVAAEKLKRKGVEDDVATEKMKRQAIDSGVATRHRCTDEFFMDMARNRN</sequence>
<evidence type="ECO:0000313" key="1">
    <source>
        <dbReference type="EMBL" id="RYR62934.1"/>
    </source>
</evidence>
<dbReference type="EMBL" id="SDMP01000004">
    <property type="protein sequence ID" value="RYR62934.1"/>
    <property type="molecule type" value="Genomic_DNA"/>
</dbReference>
<gene>
    <name evidence="1" type="ORF">Ahy_A04g020691</name>
</gene>
<comment type="caution">
    <text evidence="1">The sequence shown here is derived from an EMBL/GenBank/DDBJ whole genome shotgun (WGS) entry which is preliminary data.</text>
</comment>